<evidence type="ECO:0000256" key="4">
    <source>
        <dbReference type="ARBA" id="ARBA00022679"/>
    </source>
</evidence>
<keyword evidence="6" id="KW-0902">Two-component regulatory system</keyword>
<keyword evidence="4" id="KW-0808">Transferase</keyword>
<dbReference type="PRINTS" id="PR00344">
    <property type="entry name" value="BCTRLSENSOR"/>
</dbReference>
<dbReference type="Pfam" id="PF02518">
    <property type="entry name" value="HATPase_c"/>
    <property type="match status" value="1"/>
</dbReference>
<dbReference type="InterPro" id="IPR003594">
    <property type="entry name" value="HATPase_dom"/>
</dbReference>
<dbReference type="CDD" id="cd00075">
    <property type="entry name" value="HATPase"/>
    <property type="match status" value="1"/>
</dbReference>
<dbReference type="InterPro" id="IPR050736">
    <property type="entry name" value="Sensor_HK_Regulatory"/>
</dbReference>
<organism evidence="8">
    <name type="scientific">marine sediment metagenome</name>
    <dbReference type="NCBI Taxonomy" id="412755"/>
    <lineage>
        <taxon>unclassified sequences</taxon>
        <taxon>metagenomes</taxon>
        <taxon>ecological metagenomes</taxon>
    </lineage>
</organism>
<keyword evidence="3" id="KW-0597">Phosphoprotein</keyword>
<sequence length="190" mass="20797">MGREPGTCISCPQRRATSVQPICLAARAGNSALRSGLLVKKAPLELSSVARTAALKYVDLFQTNGLEFHQEFEPVRVRGDENRLEQIVDNLLSNALRYTERGGRVTLRVGRREDKALLEVEDTGIGIPPNELSDIFRRFWRGEKSRSRVTGGAGIGLAIVRDLTEAHDGQVDVDSTPGRGSSFRVSLPLA</sequence>
<proteinExistence type="predicted"/>
<keyword evidence="5" id="KW-0418">Kinase</keyword>
<dbReference type="SMART" id="SM00387">
    <property type="entry name" value="HATPase_c"/>
    <property type="match status" value="1"/>
</dbReference>
<dbReference type="FunFam" id="3.30.565.10:FF:000006">
    <property type="entry name" value="Sensor histidine kinase WalK"/>
    <property type="match status" value="1"/>
</dbReference>
<evidence type="ECO:0000256" key="2">
    <source>
        <dbReference type="ARBA" id="ARBA00012438"/>
    </source>
</evidence>
<dbReference type="GO" id="GO:0000160">
    <property type="term" value="P:phosphorelay signal transduction system"/>
    <property type="evidence" value="ECO:0007669"/>
    <property type="project" value="UniProtKB-KW"/>
</dbReference>
<dbReference type="PROSITE" id="PS50109">
    <property type="entry name" value="HIS_KIN"/>
    <property type="match status" value="1"/>
</dbReference>
<feature type="domain" description="Histidine kinase" evidence="7">
    <location>
        <begin position="26"/>
        <end position="190"/>
    </location>
</feature>
<dbReference type="InterPro" id="IPR036890">
    <property type="entry name" value="HATPase_C_sf"/>
</dbReference>
<dbReference type="PANTHER" id="PTHR43711">
    <property type="entry name" value="TWO-COMPONENT HISTIDINE KINASE"/>
    <property type="match status" value="1"/>
</dbReference>
<comment type="caution">
    <text evidence="8">The sequence shown here is derived from an EMBL/GenBank/DDBJ whole genome shotgun (WGS) entry which is preliminary data.</text>
</comment>
<dbReference type="PANTHER" id="PTHR43711:SF1">
    <property type="entry name" value="HISTIDINE KINASE 1"/>
    <property type="match status" value="1"/>
</dbReference>
<evidence type="ECO:0000259" key="7">
    <source>
        <dbReference type="PROSITE" id="PS50109"/>
    </source>
</evidence>
<evidence type="ECO:0000256" key="5">
    <source>
        <dbReference type="ARBA" id="ARBA00022777"/>
    </source>
</evidence>
<dbReference type="EMBL" id="LAZR01033143">
    <property type="protein sequence ID" value="KKL48934.1"/>
    <property type="molecule type" value="Genomic_DNA"/>
</dbReference>
<dbReference type="AlphaFoldDB" id="A0A0F9CIH6"/>
<dbReference type="Gene3D" id="3.30.565.10">
    <property type="entry name" value="Histidine kinase-like ATPase, C-terminal domain"/>
    <property type="match status" value="1"/>
</dbReference>
<evidence type="ECO:0000313" key="8">
    <source>
        <dbReference type="EMBL" id="KKL48934.1"/>
    </source>
</evidence>
<dbReference type="SUPFAM" id="SSF55874">
    <property type="entry name" value="ATPase domain of HSP90 chaperone/DNA topoisomerase II/histidine kinase"/>
    <property type="match status" value="1"/>
</dbReference>
<evidence type="ECO:0000256" key="3">
    <source>
        <dbReference type="ARBA" id="ARBA00022553"/>
    </source>
</evidence>
<dbReference type="GO" id="GO:0004673">
    <property type="term" value="F:protein histidine kinase activity"/>
    <property type="evidence" value="ECO:0007669"/>
    <property type="project" value="UniProtKB-EC"/>
</dbReference>
<gene>
    <name evidence="8" type="ORF">LCGC14_2320540</name>
</gene>
<dbReference type="InterPro" id="IPR004358">
    <property type="entry name" value="Sig_transdc_His_kin-like_C"/>
</dbReference>
<name>A0A0F9CIH6_9ZZZZ</name>
<comment type="catalytic activity">
    <reaction evidence="1">
        <text>ATP + protein L-histidine = ADP + protein N-phospho-L-histidine.</text>
        <dbReference type="EC" id="2.7.13.3"/>
    </reaction>
</comment>
<dbReference type="InterPro" id="IPR005467">
    <property type="entry name" value="His_kinase_dom"/>
</dbReference>
<accession>A0A0F9CIH6</accession>
<protein>
    <recommendedName>
        <fullName evidence="2">histidine kinase</fullName>
        <ecNumber evidence="2">2.7.13.3</ecNumber>
    </recommendedName>
</protein>
<dbReference type="EC" id="2.7.13.3" evidence="2"/>
<evidence type="ECO:0000256" key="6">
    <source>
        <dbReference type="ARBA" id="ARBA00023012"/>
    </source>
</evidence>
<reference evidence="8" key="1">
    <citation type="journal article" date="2015" name="Nature">
        <title>Complex archaea that bridge the gap between prokaryotes and eukaryotes.</title>
        <authorList>
            <person name="Spang A."/>
            <person name="Saw J.H."/>
            <person name="Jorgensen S.L."/>
            <person name="Zaremba-Niedzwiedzka K."/>
            <person name="Martijn J."/>
            <person name="Lind A.E."/>
            <person name="van Eijk R."/>
            <person name="Schleper C."/>
            <person name="Guy L."/>
            <person name="Ettema T.J."/>
        </authorList>
    </citation>
    <scope>NUCLEOTIDE SEQUENCE</scope>
</reference>
<evidence type="ECO:0000256" key="1">
    <source>
        <dbReference type="ARBA" id="ARBA00000085"/>
    </source>
</evidence>